<protein>
    <recommendedName>
        <fullName evidence="4">DUF2946 domain-containing protein</fullName>
    </recommendedName>
</protein>
<evidence type="ECO:0000313" key="3">
    <source>
        <dbReference type="Proteomes" id="UP000704467"/>
    </source>
</evidence>
<evidence type="ECO:0000256" key="1">
    <source>
        <dbReference type="SAM" id="MobiDB-lite"/>
    </source>
</evidence>
<evidence type="ECO:0008006" key="4">
    <source>
        <dbReference type="Google" id="ProtNLM"/>
    </source>
</evidence>
<dbReference type="RefSeq" id="WP_138784816.1">
    <property type="nucleotide sequence ID" value="NZ_JBHEEQ010000002.1"/>
</dbReference>
<dbReference type="EMBL" id="JAAVLN010000002">
    <property type="protein sequence ID" value="NKC04582.1"/>
    <property type="molecule type" value="Genomic_DNA"/>
</dbReference>
<feature type="region of interest" description="Disordered" evidence="1">
    <location>
        <begin position="60"/>
        <end position="83"/>
    </location>
</feature>
<reference evidence="2 3" key="1">
    <citation type="submission" date="2020-03" db="EMBL/GenBank/DDBJ databases">
        <title>Whole genome sequencing of clinical and environmental type strains of Ochrobactrum.</title>
        <authorList>
            <person name="Dharne M."/>
        </authorList>
    </citation>
    <scope>NUCLEOTIDE SEQUENCE [LARGE SCALE GENOMIC DNA]</scope>
    <source>
        <strain evidence="2 3">CIP 109452</strain>
    </source>
</reference>
<keyword evidence="3" id="KW-1185">Reference proteome</keyword>
<organism evidence="2 3">
    <name type="scientific">Brucella haematophila</name>
    <dbReference type="NCBI Taxonomy" id="419474"/>
    <lineage>
        <taxon>Bacteria</taxon>
        <taxon>Pseudomonadati</taxon>
        <taxon>Pseudomonadota</taxon>
        <taxon>Alphaproteobacteria</taxon>
        <taxon>Hyphomicrobiales</taxon>
        <taxon>Brucellaceae</taxon>
        <taxon>Brucella/Ochrobactrum group</taxon>
        <taxon>Brucella</taxon>
    </lineage>
</organism>
<name>A0ABX1DSR3_9HYPH</name>
<sequence>MQFLKRNIGGRHNMWGLSFLHVPSRALVTVLSLLFLVSTQLCYAMAHDMPTTGVSVGCHMSEQQPADSPMAASHHEGQQAPMDHGAKSPVACVMMTCGCIVQLTADVGVLAPSQDFGLPPLVAAMSSNPRHDLLRPPIALPL</sequence>
<accession>A0ABX1DSR3</accession>
<proteinExistence type="predicted"/>
<gene>
    <name evidence="2" type="ORF">HED55_19245</name>
</gene>
<dbReference type="Proteomes" id="UP000704467">
    <property type="component" value="Unassembled WGS sequence"/>
</dbReference>
<evidence type="ECO:0000313" key="2">
    <source>
        <dbReference type="EMBL" id="NKC04582.1"/>
    </source>
</evidence>
<comment type="caution">
    <text evidence="2">The sequence shown here is derived from an EMBL/GenBank/DDBJ whole genome shotgun (WGS) entry which is preliminary data.</text>
</comment>